<dbReference type="EMBL" id="JARYMX010000007">
    <property type="protein sequence ID" value="KAJ9542918.1"/>
    <property type="molecule type" value="Genomic_DNA"/>
</dbReference>
<feature type="domain" description="Putative plant transposon protein" evidence="2">
    <location>
        <begin position="545"/>
        <end position="699"/>
    </location>
</feature>
<accession>A0AA38T2C5</accession>
<feature type="region of interest" description="Disordered" evidence="1">
    <location>
        <begin position="313"/>
        <end position="486"/>
    </location>
</feature>
<feature type="compositionally biased region" description="Polar residues" evidence="1">
    <location>
        <begin position="800"/>
        <end position="827"/>
    </location>
</feature>
<keyword evidence="4" id="KW-1185">Reference proteome</keyword>
<dbReference type="AlphaFoldDB" id="A0AA38T2C5"/>
<dbReference type="Proteomes" id="UP001172457">
    <property type="component" value="Chromosome 7"/>
</dbReference>
<reference evidence="3" key="1">
    <citation type="submission" date="2023-03" db="EMBL/GenBank/DDBJ databases">
        <title>Chromosome-scale reference genome and RAD-based genetic map of yellow starthistle (Centaurea solstitialis) reveal putative structural variation and QTLs associated with invader traits.</title>
        <authorList>
            <person name="Reatini B."/>
            <person name="Cang F.A."/>
            <person name="Jiang Q."/>
            <person name="Mckibben M.T.W."/>
            <person name="Barker M.S."/>
            <person name="Rieseberg L.H."/>
            <person name="Dlugosch K.M."/>
        </authorList>
    </citation>
    <scope>NUCLEOTIDE SEQUENCE</scope>
    <source>
        <strain evidence="3">CAN-66</strain>
        <tissue evidence="3">Leaf</tissue>
    </source>
</reference>
<feature type="compositionally biased region" description="Basic and acidic residues" evidence="1">
    <location>
        <begin position="422"/>
        <end position="437"/>
    </location>
</feature>
<feature type="region of interest" description="Disordered" evidence="1">
    <location>
        <begin position="1"/>
        <end position="122"/>
    </location>
</feature>
<proteinExistence type="predicted"/>
<sequence>MAPKNPKGKQSKANSGEPSETPTKPVPTTKVPFAEPTPPPKPPKQPSTTTEPPPQPPKKKKGKPPKPHPLPFNRRRFTRNSEKMKTVEMTASEGSAIELSENSDSGDAGSFEIVSQGVPSRRTEEQVATTSLDALATAAATVDTPKVPAFTISGLTKSVLSVSKKTSPVVKTPALASSSQMVDANTIATTEFLGLRKQTTQQGQPSSSREPSVLGHGRTSYATWPLPKYLEFVGDQTQPPPKTTPLPEFSEPNPHPSPSLDTPTKKHRKNPFYFLARHPFRDTEASTSKHTPSLEIRLPQPKPFVMFPNLDENLNPLPSPNNRTQPPPKPTPSLQPTILTTQTGETVQEEPNREGIHDQGETRLDDEPEVECTGALFDDIQEEEEIPQAPSKKKRAKPVAKRGGITARGVPKQDPPASKRFTRADKGKEVQQSETEPKKRRRAWIIDEDSEGEEAATENREEQQPKEGHEPQSSKQGRKQKVTFRPLSKSAGYPFSTLSDFDLLSSEEARELYPMYAKKEVITPKGFQNEVINNNPTVKEVVDAFQWGRVCAIPPRFNIGWIRMFFNELAVTEGYTLTVRGDALTDHCSPEQFSIILDTIAIPGAKWGKSGNSRILEGKFVKPEANIWFYFMRNTLHPTSHDTNLCLERIFLLYCILEKKPFDVGKLIATSIKGCIERGYGRMIYPGYIHDLLKAARVPILESDPYTAEKLVINQSTFNRLSKISKKLPAGSSSTPLDALKTTLLAAMKENTDKVIKCLKRKNKKRKQQIKALEKQVKVLTKDHKKKQREAELKKAWEMGQSSKPFKMPSKSQAVMDSSSSSPTQSE</sequence>
<feature type="compositionally biased region" description="Polar residues" evidence="1">
    <location>
        <begin position="197"/>
        <end position="210"/>
    </location>
</feature>
<feature type="compositionally biased region" description="Basic and acidic residues" evidence="1">
    <location>
        <begin position="350"/>
        <end position="365"/>
    </location>
</feature>
<feature type="compositionally biased region" description="Basic and acidic residues" evidence="1">
    <location>
        <begin position="457"/>
        <end position="472"/>
    </location>
</feature>
<feature type="compositionally biased region" description="Basic residues" evidence="1">
    <location>
        <begin position="57"/>
        <end position="66"/>
    </location>
</feature>
<feature type="compositionally biased region" description="Low complexity" evidence="1">
    <location>
        <begin position="21"/>
        <end position="34"/>
    </location>
</feature>
<evidence type="ECO:0000313" key="3">
    <source>
        <dbReference type="EMBL" id="KAJ9542918.1"/>
    </source>
</evidence>
<feature type="compositionally biased region" description="Pro residues" evidence="1">
    <location>
        <begin position="35"/>
        <end position="56"/>
    </location>
</feature>
<feature type="compositionally biased region" description="Acidic residues" evidence="1">
    <location>
        <begin position="446"/>
        <end position="456"/>
    </location>
</feature>
<evidence type="ECO:0000256" key="1">
    <source>
        <dbReference type="SAM" id="MobiDB-lite"/>
    </source>
</evidence>
<feature type="region of interest" description="Disordered" evidence="1">
    <location>
        <begin position="780"/>
        <end position="827"/>
    </location>
</feature>
<feature type="region of interest" description="Disordered" evidence="1">
    <location>
        <begin position="196"/>
        <end position="218"/>
    </location>
</feature>
<feature type="compositionally biased region" description="Polar residues" evidence="1">
    <location>
        <begin position="337"/>
        <end position="346"/>
    </location>
</feature>
<dbReference type="InterPro" id="IPR046796">
    <property type="entry name" value="Transposase_32_dom"/>
</dbReference>
<organism evidence="3 4">
    <name type="scientific">Centaurea solstitialis</name>
    <name type="common">yellow star-thistle</name>
    <dbReference type="NCBI Taxonomy" id="347529"/>
    <lineage>
        <taxon>Eukaryota</taxon>
        <taxon>Viridiplantae</taxon>
        <taxon>Streptophyta</taxon>
        <taxon>Embryophyta</taxon>
        <taxon>Tracheophyta</taxon>
        <taxon>Spermatophyta</taxon>
        <taxon>Magnoliopsida</taxon>
        <taxon>eudicotyledons</taxon>
        <taxon>Gunneridae</taxon>
        <taxon>Pentapetalae</taxon>
        <taxon>asterids</taxon>
        <taxon>campanulids</taxon>
        <taxon>Asterales</taxon>
        <taxon>Asteraceae</taxon>
        <taxon>Carduoideae</taxon>
        <taxon>Cardueae</taxon>
        <taxon>Centaureinae</taxon>
        <taxon>Centaurea</taxon>
    </lineage>
</organism>
<feature type="compositionally biased region" description="Basic residues" evidence="1">
    <location>
        <begin position="1"/>
        <end position="10"/>
    </location>
</feature>
<feature type="compositionally biased region" description="Basic residues" evidence="1">
    <location>
        <begin position="391"/>
        <end position="400"/>
    </location>
</feature>
<comment type="caution">
    <text evidence="3">The sequence shown here is derived from an EMBL/GenBank/DDBJ whole genome shotgun (WGS) entry which is preliminary data.</text>
</comment>
<evidence type="ECO:0000313" key="4">
    <source>
        <dbReference type="Proteomes" id="UP001172457"/>
    </source>
</evidence>
<name>A0AA38T2C5_9ASTR</name>
<protein>
    <recommendedName>
        <fullName evidence="2">Putative plant transposon protein domain-containing protein</fullName>
    </recommendedName>
</protein>
<gene>
    <name evidence="3" type="ORF">OSB04_029424</name>
</gene>
<dbReference type="Pfam" id="PF20167">
    <property type="entry name" value="Transposase_32"/>
    <property type="match status" value="1"/>
</dbReference>
<feature type="compositionally biased region" description="Polar residues" evidence="1">
    <location>
        <begin position="11"/>
        <end position="20"/>
    </location>
</feature>
<evidence type="ECO:0000259" key="2">
    <source>
        <dbReference type="Pfam" id="PF20167"/>
    </source>
</evidence>
<feature type="region of interest" description="Disordered" evidence="1">
    <location>
        <begin position="232"/>
        <end position="267"/>
    </location>
</feature>